<dbReference type="EMBL" id="ML977514">
    <property type="protein sequence ID" value="KAF2126259.1"/>
    <property type="molecule type" value="Genomic_DNA"/>
</dbReference>
<dbReference type="Gene3D" id="1.10.150.750">
    <property type="match status" value="1"/>
</dbReference>
<dbReference type="PANTHER" id="PTHR43316">
    <property type="entry name" value="HYDROLASE, HALOACID DELAHOGENASE-RELATED"/>
    <property type="match status" value="1"/>
</dbReference>
<dbReference type="AlphaFoldDB" id="A0A6A6A310"/>
<dbReference type="SFLD" id="SFLDS00003">
    <property type="entry name" value="Haloacid_Dehalogenase"/>
    <property type="match status" value="1"/>
</dbReference>
<dbReference type="OrthoDB" id="444127at2759"/>
<name>A0A6A6A310_9PLEO</name>
<dbReference type="Pfam" id="PF13419">
    <property type="entry name" value="HAD_2"/>
    <property type="match status" value="1"/>
</dbReference>
<dbReference type="NCBIfam" id="TIGR01493">
    <property type="entry name" value="HAD-SF-IA-v2"/>
    <property type="match status" value="1"/>
</dbReference>
<evidence type="ECO:0000256" key="1">
    <source>
        <dbReference type="ARBA" id="ARBA00022801"/>
    </source>
</evidence>
<proteinExistence type="predicted"/>
<dbReference type="GO" id="GO:0016791">
    <property type="term" value="F:phosphatase activity"/>
    <property type="evidence" value="ECO:0007669"/>
    <property type="project" value="UniProtKB-ARBA"/>
</dbReference>
<keyword evidence="3" id="KW-1185">Reference proteome</keyword>
<evidence type="ECO:0000313" key="2">
    <source>
        <dbReference type="EMBL" id="KAF2126259.1"/>
    </source>
</evidence>
<dbReference type="Gene3D" id="3.40.50.1000">
    <property type="entry name" value="HAD superfamily/HAD-like"/>
    <property type="match status" value="1"/>
</dbReference>
<evidence type="ECO:0000313" key="3">
    <source>
        <dbReference type="Proteomes" id="UP000799771"/>
    </source>
</evidence>
<dbReference type="InterPro" id="IPR051540">
    <property type="entry name" value="S-2-haloacid_dehalogenase"/>
</dbReference>
<dbReference type="InterPro" id="IPR041492">
    <property type="entry name" value="HAD_2"/>
</dbReference>
<accession>A0A6A6A310</accession>
<gene>
    <name evidence="2" type="ORF">P153DRAFT_369599</name>
</gene>
<reference evidence="2" key="1">
    <citation type="journal article" date="2020" name="Stud. Mycol.">
        <title>101 Dothideomycetes genomes: a test case for predicting lifestyles and emergence of pathogens.</title>
        <authorList>
            <person name="Haridas S."/>
            <person name="Albert R."/>
            <person name="Binder M."/>
            <person name="Bloem J."/>
            <person name="Labutti K."/>
            <person name="Salamov A."/>
            <person name="Andreopoulos B."/>
            <person name="Baker S."/>
            <person name="Barry K."/>
            <person name="Bills G."/>
            <person name="Bluhm B."/>
            <person name="Cannon C."/>
            <person name="Castanera R."/>
            <person name="Culley D."/>
            <person name="Daum C."/>
            <person name="Ezra D."/>
            <person name="Gonzalez J."/>
            <person name="Henrissat B."/>
            <person name="Kuo A."/>
            <person name="Liang C."/>
            <person name="Lipzen A."/>
            <person name="Lutzoni F."/>
            <person name="Magnuson J."/>
            <person name="Mondo S."/>
            <person name="Nolan M."/>
            <person name="Ohm R."/>
            <person name="Pangilinan J."/>
            <person name="Park H.-J."/>
            <person name="Ramirez L."/>
            <person name="Alfaro M."/>
            <person name="Sun H."/>
            <person name="Tritt A."/>
            <person name="Yoshinaga Y."/>
            <person name="Zwiers L.-H."/>
            <person name="Turgeon B."/>
            <person name="Goodwin S."/>
            <person name="Spatafora J."/>
            <person name="Crous P."/>
            <person name="Grigoriev I."/>
        </authorList>
    </citation>
    <scope>NUCLEOTIDE SEQUENCE</scope>
    <source>
        <strain evidence="2">CBS 119687</strain>
    </source>
</reference>
<protein>
    <submittedName>
        <fullName evidence="2">HAD-like protein</fullName>
    </submittedName>
</protein>
<dbReference type="PANTHER" id="PTHR43316:SF9">
    <property type="entry name" value="ACID DEHALOGENASE, PUTATIVE (AFU_ORTHOLOGUE AFUA_6G14460)-RELATED"/>
    <property type="match status" value="1"/>
</dbReference>
<dbReference type="GeneID" id="54409248"/>
<dbReference type="RefSeq" id="XP_033520651.1">
    <property type="nucleotide sequence ID" value="XM_033668816.1"/>
</dbReference>
<sequence length="245" mass="27916">MSKLTDFKLLSFDVYGTLIDWERGMLAALEPMLEKSGSPNIDQKHILEVLHPIEAAEETKNPGLKYSEILTAVHPKLCEKLGLQKPTAEESKRFGDSVAEWPAFEDSVEALRRLSKVYKLVVLSNVDNSSFQKNRVHPKGLQGFEFDAIYTAEDIGSYKPNLKNFEYMLKKVEQDFGVKKNEVLQTAQSQYHDHHPSKQIGIKSCWIFRPKAVMGNRKDPCWNWKFDTLGDVADAVEKEIAEGKQ</sequence>
<organism evidence="2 3">
    <name type="scientific">Dothidotthia symphoricarpi CBS 119687</name>
    <dbReference type="NCBI Taxonomy" id="1392245"/>
    <lineage>
        <taxon>Eukaryota</taxon>
        <taxon>Fungi</taxon>
        <taxon>Dikarya</taxon>
        <taxon>Ascomycota</taxon>
        <taxon>Pezizomycotina</taxon>
        <taxon>Dothideomycetes</taxon>
        <taxon>Pleosporomycetidae</taxon>
        <taxon>Pleosporales</taxon>
        <taxon>Dothidotthiaceae</taxon>
        <taxon>Dothidotthia</taxon>
    </lineage>
</organism>
<dbReference type="InterPro" id="IPR023214">
    <property type="entry name" value="HAD_sf"/>
</dbReference>
<dbReference type="SUPFAM" id="SSF56784">
    <property type="entry name" value="HAD-like"/>
    <property type="match status" value="1"/>
</dbReference>
<dbReference type="Proteomes" id="UP000799771">
    <property type="component" value="Unassembled WGS sequence"/>
</dbReference>
<dbReference type="SFLD" id="SFLDG01129">
    <property type="entry name" value="C1.5:_HAD__Beta-PGM__Phosphata"/>
    <property type="match status" value="1"/>
</dbReference>
<keyword evidence="1" id="KW-0378">Hydrolase</keyword>
<dbReference type="InterPro" id="IPR036412">
    <property type="entry name" value="HAD-like_sf"/>
</dbReference>
<dbReference type="InterPro" id="IPR006439">
    <property type="entry name" value="HAD-SF_hydro_IA"/>
</dbReference>